<dbReference type="Gene3D" id="1.25.40.10">
    <property type="entry name" value="Tetratricopeptide repeat domain"/>
    <property type="match status" value="2"/>
</dbReference>
<dbReference type="AlphaFoldDB" id="A0A6J4J511"/>
<dbReference type="SUPFAM" id="SSF48452">
    <property type="entry name" value="TPR-like"/>
    <property type="match status" value="3"/>
</dbReference>
<dbReference type="InterPro" id="IPR011990">
    <property type="entry name" value="TPR-like_helical_dom_sf"/>
</dbReference>
<protein>
    <submittedName>
        <fullName evidence="1">Uncharacterized protein</fullName>
    </submittedName>
</protein>
<sequence>MEQPEEALPSDPMAPTYELVVFLALSGQADRAVLLGRQALAAAPPLPAAPEQLPMRHAVGLALSQLRQYDAALEVLTEAAVLAERAGSVDLLAVVWATAAWTEVRAGRPEAGLATLARSHRVLEREEPGRGTAVAATNLGLSATQLGLLDLGERWFRYADEHFHLVPGLTRQCAHHGNFSILEFEWGLAHEHAGRSAEALDRYERCRRQGELVGEYAAGDPVEGEPWRIVSEVSLGACEAKLGRPEEALRRFDAVLDAVDTQTVLITRCAAHLGRAWAALGVDDLAGAREHGAAAVRVADAVGYARWQADAHRALAVAAGRAGDRAAESAHTARAADLLDELGWQARLRRLGLSLGLTG</sequence>
<reference evidence="1" key="1">
    <citation type="submission" date="2020-02" db="EMBL/GenBank/DDBJ databases">
        <authorList>
            <person name="Meier V. D."/>
        </authorList>
    </citation>
    <scope>NUCLEOTIDE SEQUENCE</scope>
    <source>
        <strain evidence="1">AVDCRST_MAG41</strain>
    </source>
</reference>
<name>A0A6J4J511_9ACTN</name>
<gene>
    <name evidence="1" type="ORF">AVDCRST_MAG41-2793</name>
</gene>
<accession>A0A6J4J511</accession>
<evidence type="ECO:0000313" key="1">
    <source>
        <dbReference type="EMBL" id="CAA9269620.1"/>
    </source>
</evidence>
<dbReference type="EMBL" id="CADCTP010000259">
    <property type="protein sequence ID" value="CAA9269620.1"/>
    <property type="molecule type" value="Genomic_DNA"/>
</dbReference>
<proteinExistence type="predicted"/>
<organism evidence="1">
    <name type="scientific">uncultured Mycobacteriales bacterium</name>
    <dbReference type="NCBI Taxonomy" id="581187"/>
    <lineage>
        <taxon>Bacteria</taxon>
        <taxon>Bacillati</taxon>
        <taxon>Actinomycetota</taxon>
        <taxon>Actinomycetes</taxon>
        <taxon>Mycobacteriales</taxon>
        <taxon>environmental samples</taxon>
    </lineage>
</organism>